<dbReference type="Proteomes" id="UP000247465">
    <property type="component" value="Chromosome"/>
</dbReference>
<dbReference type="InterPro" id="IPR013658">
    <property type="entry name" value="SGL"/>
</dbReference>
<dbReference type="EC" id="3.1.1.17" evidence="3"/>
<sequence>MNLRWIVILGFCLSSFGVGSHVLLASINEVYSDEGIVPKGAELENVFGGGCVLTEGVAVAPDGMVYFSDITFSSVCRDENGAIEAGHIWKFNPLTGNISVFRSPSGMTNGIKFDASGDMITAEGADFGGRRLVRTDMESGKSYIVAGFYQGRRLNSPNDIAIDIKGRIYFSDPRYLGHEPIDQAVFGVYRVDLDGSVHLIVTDAGKPNGIAISPDQKTLYVVSNDNGTTDFQRITAGTSVRKGRMALLAYDLNEDGNALFRSVLIDYYPHDGPDGLAVDVFGNVYVAVRDLTRPGIGIYSPKGDEIGYINTEVPTNVGFGRGEDRDMLYITAGRSLYRVRLNTQGYHLPTAK</sequence>
<organism evidence="3 4">
    <name type="scientific">Candidatus Moanibacter tarae</name>
    <dbReference type="NCBI Taxonomy" id="2200854"/>
    <lineage>
        <taxon>Bacteria</taxon>
        <taxon>Pseudomonadati</taxon>
        <taxon>Verrucomicrobiota</taxon>
        <taxon>Opitutia</taxon>
        <taxon>Puniceicoccales</taxon>
        <taxon>Puniceicoccales incertae sedis</taxon>
        <taxon>Candidatus Moanibacter</taxon>
    </lineage>
</organism>
<dbReference type="KEGG" id="mtar:DF168_00793"/>
<accession>A0A2Z4ACC1</accession>
<proteinExistence type="predicted"/>
<dbReference type="PANTHER" id="PTHR47572:SF4">
    <property type="entry name" value="LACTONASE DRP35"/>
    <property type="match status" value="1"/>
</dbReference>
<dbReference type="AlphaFoldDB" id="A0A2Z4ACC1"/>
<dbReference type="InterPro" id="IPR051262">
    <property type="entry name" value="SMP-30/CGR1_Lactonase"/>
</dbReference>
<evidence type="ECO:0000259" key="2">
    <source>
        <dbReference type="Pfam" id="PF08450"/>
    </source>
</evidence>
<evidence type="ECO:0000256" key="1">
    <source>
        <dbReference type="ARBA" id="ARBA00022801"/>
    </source>
</evidence>
<gene>
    <name evidence="3" type="primary">gnl_2</name>
    <name evidence="3" type="ORF">DF168_00793</name>
</gene>
<dbReference type="PANTHER" id="PTHR47572">
    <property type="entry name" value="LIPOPROTEIN-RELATED"/>
    <property type="match status" value="1"/>
</dbReference>
<dbReference type="SUPFAM" id="SSF63829">
    <property type="entry name" value="Calcium-dependent phosphotriesterase"/>
    <property type="match status" value="1"/>
</dbReference>
<name>A0A2Z4ACC1_9BACT</name>
<reference evidence="3 4" key="1">
    <citation type="submission" date="2018-06" db="EMBL/GenBank/DDBJ databases">
        <title>Draft Genome Sequence of a Novel Marine Bacterium Related to the Verrucomicrobia.</title>
        <authorList>
            <person name="Vosseberg J."/>
            <person name="Martijn J."/>
            <person name="Ettema T.J.G."/>
        </authorList>
    </citation>
    <scope>NUCLEOTIDE SEQUENCE [LARGE SCALE GENOMIC DNA]</scope>
    <source>
        <strain evidence="3">TARA_B100001123</strain>
    </source>
</reference>
<keyword evidence="1 3" id="KW-0378">Hydrolase</keyword>
<dbReference type="GO" id="GO:0004341">
    <property type="term" value="F:gluconolactonase activity"/>
    <property type="evidence" value="ECO:0007669"/>
    <property type="project" value="UniProtKB-EC"/>
</dbReference>
<protein>
    <submittedName>
        <fullName evidence="3">Gluconolactonase</fullName>
        <ecNumber evidence="3">3.1.1.17</ecNumber>
    </submittedName>
</protein>
<evidence type="ECO:0000313" key="4">
    <source>
        <dbReference type="Proteomes" id="UP000247465"/>
    </source>
</evidence>
<dbReference type="InterPro" id="IPR011042">
    <property type="entry name" value="6-blade_b-propeller_TolB-like"/>
</dbReference>
<feature type="domain" description="SMP-30/Gluconolactonase/LRE-like region" evidence="2">
    <location>
        <begin position="83"/>
        <end position="332"/>
    </location>
</feature>
<dbReference type="EMBL" id="CP029803">
    <property type="protein sequence ID" value="AWT59601.1"/>
    <property type="molecule type" value="Genomic_DNA"/>
</dbReference>
<evidence type="ECO:0000313" key="3">
    <source>
        <dbReference type="EMBL" id="AWT59601.1"/>
    </source>
</evidence>
<dbReference type="Gene3D" id="2.120.10.30">
    <property type="entry name" value="TolB, C-terminal domain"/>
    <property type="match status" value="1"/>
</dbReference>
<dbReference type="Pfam" id="PF08450">
    <property type="entry name" value="SGL"/>
    <property type="match status" value="1"/>
</dbReference>